<accession>A0A518K046</accession>
<dbReference type="SUPFAM" id="SSF48239">
    <property type="entry name" value="Terpenoid cyclases/Protein prenyltransferases"/>
    <property type="match status" value="1"/>
</dbReference>
<dbReference type="EMBL" id="CP036348">
    <property type="protein sequence ID" value="QDV71169.1"/>
    <property type="molecule type" value="Genomic_DNA"/>
</dbReference>
<dbReference type="InterPro" id="IPR008930">
    <property type="entry name" value="Terpenoid_cyclase/PrenylTrfase"/>
</dbReference>
<gene>
    <name evidence="1" type="ORF">Poly24_49030</name>
</gene>
<dbReference type="Gene3D" id="1.50.10.20">
    <property type="match status" value="2"/>
</dbReference>
<dbReference type="RefSeq" id="WP_231753314.1">
    <property type="nucleotide sequence ID" value="NZ_CP036348.1"/>
</dbReference>
<protein>
    <recommendedName>
        <fullName evidence="3">Squalene cyclase C-terminal domain-containing protein</fullName>
    </recommendedName>
</protein>
<sequence>MDRKALGQQHFTEPMMQLSESLKGTIQDQDWQEFNPEPIVHYYESMIADSLPALIEQTMNDDDIAELEPDQVQCFGILLLRDMFRRFHKRLRPDVADAGWVDPMFQAIAAKHDLPSEALVDDGKPYDVKDPNAPWAGSLGALMGLPGSALVRAQGKALQAVQKQTAAAKPEPKAAAPLMPAAAVMDDPEEVEYRRGGFFSSAPPWMVSSLVHGLVLLMLALVTLDPVQIAKNVLTVTPTNEEGQEMEEFSLEQIEPDSLEQEMLEEPVVTPPTTVQAVEAIEVESPDAVLMVGTEMPDMIDAIAPMESLTQSLTQAMNATTEFSARSTDMKKELLKKYGGSEATEAAVTKALEWFQRHQLPNGAWNLHHNIACGNKCGNPGDEKAKDSFNGATALAILPFLGAGQTHRQGKYKSVVQRGLMFLAGNMKVKNQGGLITGDCRDGAGNMYSHGLCAIVLCEAYAMTKDPALAKPAQAALNFIAMSQHKTGGGWRYAPGQEGDTSVVGWMVMALKSGHMGHLVIPPNTVRGASLFLDRVSADDGVYYGYTSPAKKPSTTAVGLLCRMYLGWDKENPSLKKGVDYLAKIGLNKNDAYHNYYSAQVLRQFGGPQWEAYNKDMSKWIVDTQESTGHAAGSWHFNSGHTGGRGGRLAITSLCTMTLEVYYRHLPLYADKAAEDDFPL</sequence>
<evidence type="ECO:0008006" key="3">
    <source>
        <dbReference type="Google" id="ProtNLM"/>
    </source>
</evidence>
<organism evidence="1 2">
    <name type="scientific">Rosistilla carotiformis</name>
    <dbReference type="NCBI Taxonomy" id="2528017"/>
    <lineage>
        <taxon>Bacteria</taxon>
        <taxon>Pseudomonadati</taxon>
        <taxon>Planctomycetota</taxon>
        <taxon>Planctomycetia</taxon>
        <taxon>Pirellulales</taxon>
        <taxon>Pirellulaceae</taxon>
        <taxon>Rosistilla</taxon>
    </lineage>
</organism>
<keyword evidence="2" id="KW-1185">Reference proteome</keyword>
<name>A0A518K046_9BACT</name>
<evidence type="ECO:0000313" key="2">
    <source>
        <dbReference type="Proteomes" id="UP000315082"/>
    </source>
</evidence>
<proteinExistence type="predicted"/>
<dbReference type="AlphaFoldDB" id="A0A518K046"/>
<dbReference type="KEGG" id="rcf:Poly24_49030"/>
<evidence type="ECO:0000313" key="1">
    <source>
        <dbReference type="EMBL" id="QDV71169.1"/>
    </source>
</evidence>
<dbReference type="CDD" id="cd00688">
    <property type="entry name" value="ISOPREN_C2_like"/>
    <property type="match status" value="1"/>
</dbReference>
<dbReference type="Proteomes" id="UP000315082">
    <property type="component" value="Chromosome"/>
</dbReference>
<reference evidence="1 2" key="1">
    <citation type="submission" date="2019-02" db="EMBL/GenBank/DDBJ databases">
        <title>Deep-cultivation of Planctomycetes and their phenomic and genomic characterization uncovers novel biology.</title>
        <authorList>
            <person name="Wiegand S."/>
            <person name="Jogler M."/>
            <person name="Boedeker C."/>
            <person name="Pinto D."/>
            <person name="Vollmers J."/>
            <person name="Rivas-Marin E."/>
            <person name="Kohn T."/>
            <person name="Peeters S.H."/>
            <person name="Heuer A."/>
            <person name="Rast P."/>
            <person name="Oberbeckmann S."/>
            <person name="Bunk B."/>
            <person name="Jeske O."/>
            <person name="Meyerdierks A."/>
            <person name="Storesund J.E."/>
            <person name="Kallscheuer N."/>
            <person name="Luecker S."/>
            <person name="Lage O.M."/>
            <person name="Pohl T."/>
            <person name="Merkel B.J."/>
            <person name="Hornburger P."/>
            <person name="Mueller R.-W."/>
            <person name="Bruemmer F."/>
            <person name="Labrenz M."/>
            <person name="Spormann A.M."/>
            <person name="Op den Camp H."/>
            <person name="Overmann J."/>
            <person name="Amann R."/>
            <person name="Jetten M.S.M."/>
            <person name="Mascher T."/>
            <person name="Medema M.H."/>
            <person name="Devos D.P."/>
            <person name="Kaster A.-K."/>
            <person name="Ovreas L."/>
            <person name="Rohde M."/>
            <person name="Galperin M.Y."/>
            <person name="Jogler C."/>
        </authorList>
    </citation>
    <scope>NUCLEOTIDE SEQUENCE [LARGE SCALE GENOMIC DNA]</scope>
    <source>
        <strain evidence="1 2">Poly24</strain>
    </source>
</reference>